<protein>
    <recommendedName>
        <fullName evidence="1">DUF5753 domain-containing protein</fullName>
    </recommendedName>
</protein>
<feature type="domain" description="DUF5753" evidence="1">
    <location>
        <begin position="39"/>
        <end position="216"/>
    </location>
</feature>
<gene>
    <name evidence="2" type="ORF">FHS13_001439</name>
</gene>
<evidence type="ECO:0000313" key="2">
    <source>
        <dbReference type="EMBL" id="MBB6119490.1"/>
    </source>
</evidence>
<reference evidence="2 3" key="1">
    <citation type="submission" date="2020-08" db="EMBL/GenBank/DDBJ databases">
        <title>Genomic Encyclopedia of Type Strains, Phase III (KMG-III): the genomes of soil and plant-associated and newly described type strains.</title>
        <authorList>
            <person name="Whitman W."/>
        </authorList>
    </citation>
    <scope>NUCLEOTIDE SEQUENCE [LARGE SCALE GENOMIC DNA]</scope>
    <source>
        <strain evidence="2 3">CECT 8712</strain>
    </source>
</reference>
<comment type="caution">
    <text evidence="2">The sequence shown here is derived from an EMBL/GenBank/DDBJ whole genome shotgun (WGS) entry which is preliminary data.</text>
</comment>
<evidence type="ECO:0000313" key="3">
    <source>
        <dbReference type="Proteomes" id="UP000536604"/>
    </source>
</evidence>
<dbReference type="Proteomes" id="UP000536604">
    <property type="component" value="Unassembled WGS sequence"/>
</dbReference>
<dbReference type="AlphaFoldDB" id="A0A841IMT0"/>
<dbReference type="Pfam" id="PF19054">
    <property type="entry name" value="DUF5753"/>
    <property type="match status" value="1"/>
</dbReference>
<sequence>MERLLQIYGAEDQLERILALRKEARQPDRWQPYDLERSYRTYANIESQATSIESYQSQLIPGITQTEAYARAAIEATLHPTSDVNREIEVRLERQRVLSSKSPPEFWLIVTEGALSQQVGGAEVMAEQVEHLIDLSQEPNVTLQVLPFTAGAHVAIRIPAFVIMRIAQHGITTVYTEGQTASMFLTDQEDLDEYGTIFNRLRAASLDEGNPSREALKRIARYHRQRKD</sequence>
<proteinExistence type="predicted"/>
<name>A0A841IMT0_9ACTN</name>
<organism evidence="2 3">
    <name type="scientific">Nocardiopsis algeriensis</name>
    <dbReference type="NCBI Taxonomy" id="1478215"/>
    <lineage>
        <taxon>Bacteria</taxon>
        <taxon>Bacillati</taxon>
        <taxon>Actinomycetota</taxon>
        <taxon>Actinomycetes</taxon>
        <taxon>Streptosporangiales</taxon>
        <taxon>Nocardiopsidaceae</taxon>
        <taxon>Nocardiopsis</taxon>
    </lineage>
</organism>
<dbReference type="EMBL" id="JACHJO010000004">
    <property type="protein sequence ID" value="MBB6119490.1"/>
    <property type="molecule type" value="Genomic_DNA"/>
</dbReference>
<dbReference type="InterPro" id="IPR043917">
    <property type="entry name" value="DUF5753"/>
</dbReference>
<accession>A0A841IMT0</accession>
<evidence type="ECO:0000259" key="1">
    <source>
        <dbReference type="Pfam" id="PF19054"/>
    </source>
</evidence>
<keyword evidence="3" id="KW-1185">Reference proteome</keyword>